<gene>
    <name evidence="3" type="ORF">TRSC58_03770</name>
</gene>
<feature type="region of interest" description="Disordered" evidence="2">
    <location>
        <begin position="278"/>
        <end position="297"/>
    </location>
</feature>
<name>A0A061J347_TRYRA</name>
<evidence type="ECO:0000313" key="4">
    <source>
        <dbReference type="Proteomes" id="UP000031737"/>
    </source>
</evidence>
<comment type="caution">
    <text evidence="3">The sequence shown here is derived from an EMBL/GenBank/DDBJ whole genome shotgun (WGS) entry which is preliminary data.</text>
</comment>
<dbReference type="GO" id="GO:0005634">
    <property type="term" value="C:nucleus"/>
    <property type="evidence" value="ECO:0007669"/>
    <property type="project" value="InterPro"/>
</dbReference>
<dbReference type="OrthoDB" id="19419at2759"/>
<feature type="compositionally biased region" description="Acidic residues" evidence="2">
    <location>
        <begin position="161"/>
        <end position="170"/>
    </location>
</feature>
<dbReference type="VEuPathDB" id="TriTrypDB:TRSC58_03770"/>
<evidence type="ECO:0000256" key="2">
    <source>
        <dbReference type="SAM" id="MobiDB-lite"/>
    </source>
</evidence>
<dbReference type="SUPFAM" id="SSF143113">
    <property type="entry name" value="NAP-like"/>
    <property type="match status" value="1"/>
</dbReference>
<feature type="region of interest" description="Disordered" evidence="2">
    <location>
        <begin position="134"/>
        <end position="213"/>
    </location>
</feature>
<evidence type="ECO:0000256" key="1">
    <source>
        <dbReference type="ARBA" id="ARBA00009947"/>
    </source>
</evidence>
<dbReference type="PANTHER" id="PTHR11875">
    <property type="entry name" value="TESTIS-SPECIFIC Y-ENCODED PROTEIN"/>
    <property type="match status" value="1"/>
</dbReference>
<organism evidence="3 4">
    <name type="scientific">Trypanosoma rangeli SC58</name>
    <dbReference type="NCBI Taxonomy" id="429131"/>
    <lineage>
        <taxon>Eukaryota</taxon>
        <taxon>Discoba</taxon>
        <taxon>Euglenozoa</taxon>
        <taxon>Kinetoplastea</taxon>
        <taxon>Metakinetoplastina</taxon>
        <taxon>Trypanosomatida</taxon>
        <taxon>Trypanosomatidae</taxon>
        <taxon>Trypanosoma</taxon>
        <taxon>Herpetosoma</taxon>
    </lineage>
</organism>
<feature type="compositionally biased region" description="Basic and acidic residues" evidence="2">
    <location>
        <begin position="196"/>
        <end position="209"/>
    </location>
</feature>
<accession>A0A061J347</accession>
<proteinExistence type="inferred from homology"/>
<dbReference type="AlphaFoldDB" id="A0A061J347"/>
<dbReference type="GO" id="GO:0006334">
    <property type="term" value="P:nucleosome assembly"/>
    <property type="evidence" value="ECO:0007669"/>
    <property type="project" value="InterPro"/>
</dbReference>
<evidence type="ECO:0008006" key="5">
    <source>
        <dbReference type="Google" id="ProtNLM"/>
    </source>
</evidence>
<protein>
    <recommendedName>
        <fullName evidence="5">Nucleosome assembly protein</fullName>
    </recommendedName>
</protein>
<dbReference type="Proteomes" id="UP000031737">
    <property type="component" value="Unassembled WGS sequence"/>
</dbReference>
<dbReference type="InterPro" id="IPR002164">
    <property type="entry name" value="NAP_family"/>
</dbReference>
<reference evidence="3 4" key="1">
    <citation type="submission" date="2013-07" db="EMBL/GenBank/DDBJ databases">
        <authorList>
            <person name="Stoco P.H."/>
            <person name="Wagner G."/>
            <person name="Gerber A."/>
            <person name="Zaha A."/>
            <person name="Thompson C."/>
            <person name="Bartholomeu D.C."/>
            <person name="Luckemeyer D.D."/>
            <person name="Bahia D."/>
            <person name="Loreto E."/>
            <person name="Prestes E.B."/>
            <person name="Lima F.M."/>
            <person name="Rodrigues-Luiz G."/>
            <person name="Vallejo G.A."/>
            <person name="Filho J.F."/>
            <person name="Monteiro K.M."/>
            <person name="Tyler K.M."/>
            <person name="de Almeida L.G."/>
            <person name="Ortiz M.F."/>
            <person name="Siervo M.A."/>
            <person name="de Moraes M.H."/>
            <person name="Cunha O.L."/>
            <person name="Mendonca-Neto R."/>
            <person name="Silva R."/>
            <person name="Teixeira S.M."/>
            <person name="Murta S.M."/>
            <person name="Sincero T.C."/>
            <person name="Mendes T.A."/>
            <person name="Urmenyi T.P."/>
            <person name="Silva V.G."/>
            <person name="da Rocha W.D."/>
            <person name="Andersson B."/>
            <person name="Romanha A.J."/>
            <person name="Steindel M."/>
            <person name="de Vasconcelos A.T."/>
            <person name="Grisard E.C."/>
        </authorList>
    </citation>
    <scope>NUCLEOTIDE SEQUENCE [LARGE SCALE GENOMIC DNA]</scope>
    <source>
        <strain evidence="3 4">SC58</strain>
    </source>
</reference>
<dbReference type="InterPro" id="IPR037231">
    <property type="entry name" value="NAP-like_sf"/>
</dbReference>
<dbReference type="Gene3D" id="3.30.1120.90">
    <property type="entry name" value="Nucleosome assembly protein"/>
    <property type="match status" value="1"/>
</dbReference>
<dbReference type="EMBL" id="AUPL01003770">
    <property type="protein sequence ID" value="ESL08526.1"/>
    <property type="molecule type" value="Genomic_DNA"/>
</dbReference>
<feature type="compositionally biased region" description="Basic and acidic residues" evidence="2">
    <location>
        <begin position="134"/>
        <end position="160"/>
    </location>
</feature>
<comment type="similarity">
    <text evidence="1">Belongs to the nucleosome assembly protein (NAP) family.</text>
</comment>
<sequence length="297" mass="33338">MTAAVATGALARELQAEIDVLQAELHKRVRKIVVEGNLKRNLHYTVRHELIAKAIASGELPRTFWADAIIEALETSEEAGSERGRLLGTYDAALLRDHLRDMRVEYTGAGVRVTLEFAPNPFFEETVLWGEDRHYAGGDDEGDVGKEKEDNCEGKHKDDNDGRDDEDDVDDICRFSGVTWKPGHGPEDDSDDDNADATKRSAGLKRERSPPTTRGWSFLEVFSKMLPHPEDDEAFDEAEEDELADAVENWESEMEDRRDLLLTLVEDVWRDPVAALTRCGEGRDNSSGPELQKTRSE</sequence>
<evidence type="ECO:0000313" key="3">
    <source>
        <dbReference type="EMBL" id="ESL08526.1"/>
    </source>
</evidence>
<keyword evidence="4" id="KW-1185">Reference proteome</keyword>